<proteinExistence type="predicted"/>
<comment type="caution">
    <text evidence="1">The sequence shown here is derived from an EMBL/GenBank/DDBJ whole genome shotgun (WGS) entry which is preliminary data.</text>
</comment>
<evidence type="ECO:0000313" key="2">
    <source>
        <dbReference type="Proteomes" id="UP000032483"/>
    </source>
</evidence>
<gene>
    <name evidence="1" type="ORF">TQ39_05995</name>
</gene>
<dbReference type="Proteomes" id="UP000032483">
    <property type="component" value="Unassembled WGS sequence"/>
</dbReference>
<reference evidence="1" key="1">
    <citation type="submission" date="2015-02" db="EMBL/GenBank/DDBJ databases">
        <title>A novel member of the family Ruminococcaceae isolated from human feces.</title>
        <authorList>
            <person name="Shkoporov A.N."/>
            <person name="Chaplin A.V."/>
            <person name="Motuzova O.V."/>
            <person name="Kafarskaia L.I."/>
            <person name="Khokhlova E.V."/>
            <person name="Efimov B.A."/>
        </authorList>
    </citation>
    <scope>NUCLEOTIDE SEQUENCE [LARGE SCALE GENOMIC DNA]</scope>
    <source>
        <strain evidence="1">585-1</strain>
    </source>
</reference>
<organism evidence="1 2">
    <name type="scientific">Ruthenibacterium lactatiformans</name>
    <dbReference type="NCBI Taxonomy" id="1550024"/>
    <lineage>
        <taxon>Bacteria</taxon>
        <taxon>Bacillati</taxon>
        <taxon>Bacillota</taxon>
        <taxon>Clostridia</taxon>
        <taxon>Eubacteriales</taxon>
        <taxon>Oscillospiraceae</taxon>
        <taxon>Ruthenibacterium</taxon>
    </lineage>
</organism>
<evidence type="ECO:0000313" key="1">
    <source>
        <dbReference type="EMBL" id="KJF40462.1"/>
    </source>
</evidence>
<name>A0A0D8J0L9_9FIRM</name>
<sequence length="137" mass="15942">METTEKHEEKVSEILARAAKLLNDAPKVYETNFELMKEQDALQQDLLHKLEIENLTRDERAKLATELRDCRRLRRKYKDVVEELEPIAGYCGTAAGMQAVKQLSRFVGELRKVENYHQNRHYVPRSGRVKGESQDAE</sequence>
<accession>A0A0D8J0L9</accession>
<dbReference type="EMBL" id="JXXK01000006">
    <property type="protein sequence ID" value="KJF40462.1"/>
    <property type="molecule type" value="Genomic_DNA"/>
</dbReference>
<keyword evidence="2" id="KW-1185">Reference proteome</keyword>
<protein>
    <submittedName>
        <fullName evidence="1">Uncharacterized protein</fullName>
    </submittedName>
</protein>
<dbReference type="RefSeq" id="WP_050004888.1">
    <property type="nucleotide sequence ID" value="NZ_CAUGKH010000023.1"/>
</dbReference>
<dbReference type="GeneID" id="42856173"/>
<dbReference type="AlphaFoldDB" id="A0A0D8J0L9"/>